<organism evidence="1 2">
    <name type="scientific">Minwuia thermotolerans</name>
    <dbReference type="NCBI Taxonomy" id="2056226"/>
    <lineage>
        <taxon>Bacteria</taxon>
        <taxon>Pseudomonadati</taxon>
        <taxon>Pseudomonadota</taxon>
        <taxon>Alphaproteobacteria</taxon>
        <taxon>Minwuiales</taxon>
        <taxon>Minwuiaceae</taxon>
        <taxon>Minwuia</taxon>
    </lineage>
</organism>
<protein>
    <submittedName>
        <fullName evidence="1">DUF2817 domain-containing protein</fullName>
    </submittedName>
</protein>
<keyword evidence="2" id="KW-1185">Reference proteome</keyword>
<dbReference type="CDD" id="cd06233">
    <property type="entry name" value="M14-like"/>
    <property type="match status" value="1"/>
</dbReference>
<dbReference type="Pfam" id="PF10994">
    <property type="entry name" value="DUF2817"/>
    <property type="match status" value="1"/>
</dbReference>
<gene>
    <name evidence="1" type="ORF">CVT23_12885</name>
</gene>
<dbReference type="SUPFAM" id="SSF53187">
    <property type="entry name" value="Zn-dependent exopeptidases"/>
    <property type="match status" value="1"/>
</dbReference>
<dbReference type="RefSeq" id="WP_109795900.1">
    <property type="nucleotide sequence ID" value="NZ_PHIG01000034.1"/>
</dbReference>
<dbReference type="AlphaFoldDB" id="A0A2M9G0N7"/>
<sequence length="359" mass="38947">MDIARHFAADYADARAKFRAAAEAAGARLERHVNPAASPAGVELTTDVAVLGDPAAEKMLLTFSGTHGAEGFCGSGVQTAWLAEGLWREVPADTAQVHVHAINPYGFAALSRTTEDNIDLNRNFVDHADPPANPRYREVQPILCPESWDDSTLARIRAGVDDYVAREGFWTFREAATAGQYEDPQGIFYGGRGPSWSRRTVEAIVRGRCAGLKHLAVIDYHTGLGPRGFGERIVDHRPGTPGHDRAMAWYEGDAASPHLGTSASAKLTGQMLDAVEAMLPAADVTAIALEYGTQPEDKVIGALVSDNWLRHHGDPGSARGREIKRAVRDAFYQDARDWKAMIWERALATQRLALKGLAA</sequence>
<dbReference type="EMBL" id="PHIG01000034">
    <property type="protein sequence ID" value="PJK29281.1"/>
    <property type="molecule type" value="Genomic_DNA"/>
</dbReference>
<proteinExistence type="predicted"/>
<dbReference type="InterPro" id="IPR021259">
    <property type="entry name" value="DUF2817"/>
</dbReference>
<dbReference type="Proteomes" id="UP000229498">
    <property type="component" value="Unassembled WGS sequence"/>
</dbReference>
<evidence type="ECO:0000313" key="2">
    <source>
        <dbReference type="Proteomes" id="UP000229498"/>
    </source>
</evidence>
<dbReference type="Gene3D" id="3.40.630.10">
    <property type="entry name" value="Zn peptidases"/>
    <property type="match status" value="1"/>
</dbReference>
<comment type="caution">
    <text evidence="1">The sequence shown here is derived from an EMBL/GenBank/DDBJ whole genome shotgun (WGS) entry which is preliminary data.</text>
</comment>
<name>A0A2M9G0N7_9PROT</name>
<dbReference type="OrthoDB" id="4014363at2"/>
<accession>A0A2M9G0N7</accession>
<evidence type="ECO:0000313" key="1">
    <source>
        <dbReference type="EMBL" id="PJK29281.1"/>
    </source>
</evidence>
<reference evidence="1 2" key="1">
    <citation type="submission" date="2017-11" db="EMBL/GenBank/DDBJ databases">
        <title>Draft genome sequence of Rhizobiales bacterium SY3-13.</title>
        <authorList>
            <person name="Sun C."/>
        </authorList>
    </citation>
    <scope>NUCLEOTIDE SEQUENCE [LARGE SCALE GENOMIC DNA]</scope>
    <source>
        <strain evidence="1 2">SY3-13</strain>
    </source>
</reference>